<dbReference type="AlphaFoldDB" id="A0A8H6XVE6"/>
<dbReference type="InterPro" id="IPR032675">
    <property type="entry name" value="LRR_dom_sf"/>
</dbReference>
<keyword evidence="3" id="KW-1185">Reference proteome</keyword>
<dbReference type="Gene3D" id="3.80.10.10">
    <property type="entry name" value="Ribonuclease Inhibitor"/>
    <property type="match status" value="1"/>
</dbReference>
<dbReference type="Pfam" id="PF12937">
    <property type="entry name" value="F-box-like"/>
    <property type="match status" value="1"/>
</dbReference>
<dbReference type="SUPFAM" id="SSF81383">
    <property type="entry name" value="F-box domain"/>
    <property type="match status" value="1"/>
</dbReference>
<proteinExistence type="predicted"/>
<dbReference type="EMBL" id="JACAZI010000012">
    <property type="protein sequence ID" value="KAF7347882.1"/>
    <property type="molecule type" value="Genomic_DNA"/>
</dbReference>
<dbReference type="InterPro" id="IPR036047">
    <property type="entry name" value="F-box-like_dom_sf"/>
</dbReference>
<reference evidence="2" key="1">
    <citation type="submission" date="2020-05" db="EMBL/GenBank/DDBJ databases">
        <title>Mycena genomes resolve the evolution of fungal bioluminescence.</title>
        <authorList>
            <person name="Tsai I.J."/>
        </authorList>
    </citation>
    <scope>NUCLEOTIDE SEQUENCE</scope>
    <source>
        <strain evidence="2">CCC161011</strain>
    </source>
</reference>
<dbReference type="Proteomes" id="UP000620124">
    <property type="component" value="Unassembled WGS sequence"/>
</dbReference>
<organism evidence="2 3">
    <name type="scientific">Mycena venus</name>
    <dbReference type="NCBI Taxonomy" id="2733690"/>
    <lineage>
        <taxon>Eukaryota</taxon>
        <taxon>Fungi</taxon>
        <taxon>Dikarya</taxon>
        <taxon>Basidiomycota</taxon>
        <taxon>Agaricomycotina</taxon>
        <taxon>Agaricomycetes</taxon>
        <taxon>Agaricomycetidae</taxon>
        <taxon>Agaricales</taxon>
        <taxon>Marasmiineae</taxon>
        <taxon>Mycenaceae</taxon>
        <taxon>Mycena</taxon>
    </lineage>
</organism>
<dbReference type="OrthoDB" id="3038402at2759"/>
<protein>
    <submittedName>
        <fullName evidence="2">F-box domain-containing protein</fullName>
    </submittedName>
</protein>
<dbReference type="InterPro" id="IPR001810">
    <property type="entry name" value="F-box_dom"/>
</dbReference>
<name>A0A8H6XVE6_9AGAR</name>
<gene>
    <name evidence="2" type="ORF">MVEN_01546100</name>
</gene>
<feature type="domain" description="F-box" evidence="1">
    <location>
        <begin position="5"/>
        <end position="59"/>
    </location>
</feature>
<dbReference type="SUPFAM" id="SSF52047">
    <property type="entry name" value="RNI-like"/>
    <property type="match status" value="1"/>
</dbReference>
<evidence type="ECO:0000259" key="1">
    <source>
        <dbReference type="Pfam" id="PF12937"/>
    </source>
</evidence>
<evidence type="ECO:0000313" key="3">
    <source>
        <dbReference type="Proteomes" id="UP000620124"/>
    </source>
</evidence>
<sequence length="463" mass="52669">MTTLLTLPSEITIKIFTTLIVDLGDASPEPVVLRLSSICKSLRDLVINSPTLWSRIRLRDFPYDMSAAALFVQRSQATLLEVSVYFDFVDHLDPEIILSYAVARWRKLTIRGPLSSEVKAFLQVIMETPTPDLTEVQLLSREQSDCNGGHCPLLLNASDALRALTMRGCVSCLAPFPNLTKLNIFRLDCTYEEFRNLILGSPNLTTLILGELQDYFPSETFLDPVISHRPLIEAPSVRNFAVGFTNVDIVPSDVPPLLTFLTMPNLEYLEVVGDRADYGELSGKPFPALKTLCLRDVNFPQSDAALYRSFTSLEWLELQNVQGVELLTAPDKNGATPWPHLRTLRSGFWYEENCSWLEKLLDRRPRLTLEVPMEHKDDVFAITGHDVRFFTDELSGLIRVEEFVRAELEDEEDWSDSDFDQEDFFGDGDNWDFEYDGMEDEVDDGDDYFEEDDDGLEGVEGWF</sequence>
<dbReference type="Gene3D" id="1.20.1280.50">
    <property type="match status" value="1"/>
</dbReference>
<comment type="caution">
    <text evidence="2">The sequence shown here is derived from an EMBL/GenBank/DDBJ whole genome shotgun (WGS) entry which is preliminary data.</text>
</comment>
<evidence type="ECO:0000313" key="2">
    <source>
        <dbReference type="EMBL" id="KAF7347882.1"/>
    </source>
</evidence>
<accession>A0A8H6XVE6</accession>